<feature type="compositionally biased region" description="Pro residues" evidence="1">
    <location>
        <begin position="49"/>
        <end position="64"/>
    </location>
</feature>
<feature type="transmembrane region" description="Helical" evidence="2">
    <location>
        <begin position="199"/>
        <end position="219"/>
    </location>
</feature>
<dbReference type="AlphaFoldDB" id="A0A0C1ZLL9"/>
<reference evidence="4 5" key="1">
    <citation type="submission" date="2014-12" db="EMBL/GenBank/DDBJ databases">
        <title>Genome assembly of Enhygromyxa salina DSM 15201.</title>
        <authorList>
            <person name="Sharma G."/>
            <person name="Subramanian S."/>
        </authorList>
    </citation>
    <scope>NUCLEOTIDE SEQUENCE [LARGE SCALE GENOMIC DNA]</scope>
    <source>
        <strain evidence="4 5">DSM 15201</strain>
    </source>
</reference>
<feature type="chain" id="PRO_5002145157" evidence="3">
    <location>
        <begin position="27"/>
        <end position="299"/>
    </location>
</feature>
<evidence type="ECO:0000256" key="2">
    <source>
        <dbReference type="SAM" id="Phobius"/>
    </source>
</evidence>
<dbReference type="RefSeq" id="WP_052547046.1">
    <property type="nucleotide sequence ID" value="NZ_JMCC02000011.1"/>
</dbReference>
<keyword evidence="2" id="KW-0472">Membrane</keyword>
<feature type="transmembrane region" description="Helical" evidence="2">
    <location>
        <begin position="149"/>
        <end position="173"/>
    </location>
</feature>
<keyword evidence="2" id="KW-1133">Transmembrane helix</keyword>
<keyword evidence="3" id="KW-0732">Signal</keyword>
<accession>A0A0C1ZLL9</accession>
<name>A0A0C1ZLL9_9BACT</name>
<comment type="caution">
    <text evidence="4">The sequence shown here is derived from an EMBL/GenBank/DDBJ whole genome shotgun (WGS) entry which is preliminary data.</text>
</comment>
<dbReference type="EMBL" id="JMCC02000011">
    <property type="protein sequence ID" value="KIG18424.1"/>
    <property type="molecule type" value="Genomic_DNA"/>
</dbReference>
<evidence type="ECO:0000256" key="1">
    <source>
        <dbReference type="SAM" id="MobiDB-lite"/>
    </source>
</evidence>
<evidence type="ECO:0000313" key="4">
    <source>
        <dbReference type="EMBL" id="KIG18424.1"/>
    </source>
</evidence>
<evidence type="ECO:0000313" key="5">
    <source>
        <dbReference type="Proteomes" id="UP000031599"/>
    </source>
</evidence>
<feature type="transmembrane region" description="Helical" evidence="2">
    <location>
        <begin position="119"/>
        <end position="137"/>
    </location>
</feature>
<protein>
    <submittedName>
        <fullName evidence="4">Uncharacterized protein</fullName>
    </submittedName>
</protein>
<gene>
    <name evidence="4" type="ORF">DB30_00709</name>
</gene>
<proteinExistence type="predicted"/>
<organism evidence="4 5">
    <name type="scientific">Enhygromyxa salina</name>
    <dbReference type="NCBI Taxonomy" id="215803"/>
    <lineage>
        <taxon>Bacteria</taxon>
        <taxon>Pseudomonadati</taxon>
        <taxon>Myxococcota</taxon>
        <taxon>Polyangia</taxon>
        <taxon>Nannocystales</taxon>
        <taxon>Nannocystaceae</taxon>
        <taxon>Enhygromyxa</taxon>
    </lineage>
</organism>
<feature type="region of interest" description="Disordered" evidence="1">
    <location>
        <begin position="20"/>
        <end position="95"/>
    </location>
</feature>
<dbReference type="Proteomes" id="UP000031599">
    <property type="component" value="Unassembled WGS sequence"/>
</dbReference>
<evidence type="ECO:0000256" key="3">
    <source>
        <dbReference type="SAM" id="SignalP"/>
    </source>
</evidence>
<feature type="transmembrane region" description="Helical" evidence="2">
    <location>
        <begin position="231"/>
        <end position="251"/>
    </location>
</feature>
<sequence length="299" mass="30843">MPSRSTFVMAVLVGASLTLAPVPSLAGPGPTEQPAEDLSQPTNPAQPDADPPPTRGIVLPPPTLDPNNLPQPESEPGIEFAVPPPESEPEPDEPTDVVPGYIAEFPDPGHAPNDGHSTLALSGTTLILAGIGFGVGLTVGLRRSVPLEWLLPSTIVPTVGVLAFSAGGLYQGIKLAQTYRRWEIGHRVIGSPQGGGLRVGGSFALLGAIGFISSGAFALRDRQLEFGGTMLAIGCAAAVATPIMFVVGAVYQRDYERTGGWRRRPVPPLPPGAEGAQLQLMPMVVPLPGGVGLGAAGRF</sequence>
<keyword evidence="2" id="KW-0812">Transmembrane</keyword>
<feature type="signal peptide" evidence="3">
    <location>
        <begin position="1"/>
        <end position="26"/>
    </location>
</feature>